<gene>
    <name evidence="4" type="ORF">NEOLEDRAFT_1060314</name>
</gene>
<dbReference type="EMBL" id="KV425561">
    <property type="protein sequence ID" value="KZT27661.1"/>
    <property type="molecule type" value="Genomic_DNA"/>
</dbReference>
<sequence length="208" mass="23881">PGVPRANQAATRTHPEGTTEDAYNHKHSRESVLQQHVAFFDRDQDGVIWPLDTFRGFRQVNFGIFLALFSTVIIHTFFAYPTLPASQWIPDPFFRIYVERIHRDKHGSDTGTYDNYGGFVPQRFEDFFERYSSLPGKDGLTVYDNVKGIIGQRCVFDPVGWGAALFEWLATWMLLWPSDGILRKEEVRGVYDGSIFSIIAKRKGVKIE</sequence>
<protein>
    <submittedName>
        <fullName evidence="4">Caleosin domain-containing protein</fullName>
    </submittedName>
</protein>
<dbReference type="Proteomes" id="UP000076761">
    <property type="component" value="Unassembled WGS sequence"/>
</dbReference>
<dbReference type="PANTHER" id="PTHR31495:SF0">
    <property type="entry name" value="BINDING PROTEIN CALEOSIN, PUTATIVE (AFU_ORTHOLOGUE AFUA_5G13750)-RELATED"/>
    <property type="match status" value="1"/>
</dbReference>
<keyword evidence="3" id="KW-1133">Transmembrane helix</keyword>
<evidence type="ECO:0000256" key="3">
    <source>
        <dbReference type="SAM" id="Phobius"/>
    </source>
</evidence>
<accession>A0A165U579</accession>
<proteinExistence type="inferred from homology"/>
<dbReference type="OrthoDB" id="640742at2759"/>
<keyword evidence="3" id="KW-0472">Membrane</keyword>
<dbReference type="PANTHER" id="PTHR31495">
    <property type="entry name" value="PEROXYGENASE 3-RELATED"/>
    <property type="match status" value="1"/>
</dbReference>
<keyword evidence="5" id="KW-1185">Reference proteome</keyword>
<name>A0A165U579_9AGAM</name>
<dbReference type="STRING" id="1314782.A0A165U579"/>
<dbReference type="GO" id="GO:0004497">
    <property type="term" value="F:monooxygenase activity"/>
    <property type="evidence" value="ECO:0007669"/>
    <property type="project" value="TreeGrafter"/>
</dbReference>
<dbReference type="AlphaFoldDB" id="A0A165U579"/>
<evidence type="ECO:0000313" key="4">
    <source>
        <dbReference type="EMBL" id="KZT27661.1"/>
    </source>
</evidence>
<evidence type="ECO:0000256" key="1">
    <source>
        <dbReference type="ARBA" id="ARBA00006765"/>
    </source>
</evidence>
<dbReference type="GO" id="GO:0005509">
    <property type="term" value="F:calcium ion binding"/>
    <property type="evidence" value="ECO:0007669"/>
    <property type="project" value="TreeGrafter"/>
</dbReference>
<feature type="non-terminal residue" evidence="4">
    <location>
        <position position="1"/>
    </location>
</feature>
<dbReference type="InParanoid" id="A0A165U579"/>
<keyword evidence="3" id="KW-0812">Transmembrane</keyword>
<reference evidence="4 5" key="1">
    <citation type="journal article" date="2016" name="Mol. Biol. Evol.">
        <title>Comparative Genomics of Early-Diverging Mushroom-Forming Fungi Provides Insights into the Origins of Lignocellulose Decay Capabilities.</title>
        <authorList>
            <person name="Nagy L.G."/>
            <person name="Riley R."/>
            <person name="Tritt A."/>
            <person name="Adam C."/>
            <person name="Daum C."/>
            <person name="Floudas D."/>
            <person name="Sun H."/>
            <person name="Yadav J.S."/>
            <person name="Pangilinan J."/>
            <person name="Larsson K.H."/>
            <person name="Matsuura K."/>
            <person name="Barry K."/>
            <person name="Labutti K."/>
            <person name="Kuo R."/>
            <person name="Ohm R.A."/>
            <person name="Bhattacharya S.S."/>
            <person name="Shirouzu T."/>
            <person name="Yoshinaga Y."/>
            <person name="Martin F.M."/>
            <person name="Grigoriev I.V."/>
            <person name="Hibbett D.S."/>
        </authorList>
    </citation>
    <scope>NUCLEOTIDE SEQUENCE [LARGE SCALE GENOMIC DNA]</scope>
    <source>
        <strain evidence="4 5">HHB14362 ss-1</strain>
    </source>
</reference>
<dbReference type="Pfam" id="PF05042">
    <property type="entry name" value="Caleosin"/>
    <property type="match status" value="1"/>
</dbReference>
<feature type="region of interest" description="Disordered" evidence="2">
    <location>
        <begin position="1"/>
        <end position="26"/>
    </location>
</feature>
<comment type="similarity">
    <text evidence="1">Belongs to the caleosin family.</text>
</comment>
<evidence type="ECO:0000313" key="5">
    <source>
        <dbReference type="Proteomes" id="UP000076761"/>
    </source>
</evidence>
<evidence type="ECO:0000256" key="2">
    <source>
        <dbReference type="SAM" id="MobiDB-lite"/>
    </source>
</evidence>
<feature type="transmembrane region" description="Helical" evidence="3">
    <location>
        <begin position="60"/>
        <end position="80"/>
    </location>
</feature>
<dbReference type="InterPro" id="IPR007736">
    <property type="entry name" value="Caleosin-related"/>
</dbReference>
<organism evidence="4 5">
    <name type="scientific">Neolentinus lepideus HHB14362 ss-1</name>
    <dbReference type="NCBI Taxonomy" id="1314782"/>
    <lineage>
        <taxon>Eukaryota</taxon>
        <taxon>Fungi</taxon>
        <taxon>Dikarya</taxon>
        <taxon>Basidiomycota</taxon>
        <taxon>Agaricomycotina</taxon>
        <taxon>Agaricomycetes</taxon>
        <taxon>Gloeophyllales</taxon>
        <taxon>Gloeophyllaceae</taxon>
        <taxon>Neolentinus</taxon>
    </lineage>
</organism>